<evidence type="ECO:0000313" key="3">
    <source>
        <dbReference type="Proteomes" id="UP000177622"/>
    </source>
</evidence>
<dbReference type="RefSeq" id="XP_022483037.1">
    <property type="nucleotide sequence ID" value="XM_022637133.1"/>
</dbReference>
<feature type="region of interest" description="Disordered" evidence="1">
    <location>
        <begin position="225"/>
        <end position="319"/>
    </location>
</feature>
<dbReference type="GeneID" id="34581867"/>
<keyword evidence="3" id="KW-1185">Reference proteome</keyword>
<gene>
    <name evidence="2" type="ORF">PENARI_c041G08828</name>
</gene>
<accession>A0A1F5L2X4</accession>
<evidence type="ECO:0000256" key="1">
    <source>
        <dbReference type="SAM" id="MobiDB-lite"/>
    </source>
</evidence>
<organism evidence="2 3">
    <name type="scientific">Penicillium arizonense</name>
    <dbReference type="NCBI Taxonomy" id="1835702"/>
    <lineage>
        <taxon>Eukaryota</taxon>
        <taxon>Fungi</taxon>
        <taxon>Dikarya</taxon>
        <taxon>Ascomycota</taxon>
        <taxon>Pezizomycotina</taxon>
        <taxon>Eurotiomycetes</taxon>
        <taxon>Eurotiomycetidae</taxon>
        <taxon>Eurotiales</taxon>
        <taxon>Aspergillaceae</taxon>
        <taxon>Penicillium</taxon>
    </lineage>
</organism>
<dbReference type="Proteomes" id="UP000177622">
    <property type="component" value="Unassembled WGS sequence"/>
</dbReference>
<dbReference type="EMBL" id="LXJU01000041">
    <property type="protein sequence ID" value="OGE47578.1"/>
    <property type="molecule type" value="Genomic_DNA"/>
</dbReference>
<protein>
    <submittedName>
        <fullName evidence="2">Uncharacterized protein</fullName>
    </submittedName>
</protein>
<feature type="compositionally biased region" description="Polar residues" evidence="1">
    <location>
        <begin position="234"/>
        <end position="253"/>
    </location>
</feature>
<sequence>MIDNDRLMGSILAAQPEIQLDFDLIAELYGPGVTARTIQSKMNKPRRIGETLLAVHNSKVETGEVPDRNKSAWIRENAQNEARVVDSLAKLGNVKNYLGREKNLMESLPADLPVFRSKKRKTERAARISEFLANTDNPDLQQIDVVDLSSDPEDLAKNKHTMKADHMLNDRVVRPPWTMSDWPAQSGWQGKRELGAHSNQAVPSNWAAPSQQDTQDAYSVTWNAPPGREVKDNWNGQRSWHGGSNQDIQSGSGTLPDWGTENYQNAGNKRHARRLSRWDDPGGVPQVQQPTGHDYGWTDTSTINQSRNPISFMGSRLPTIWHQPGRQFARSVSQQNEENERNDW</sequence>
<feature type="compositionally biased region" description="Polar residues" evidence="1">
    <location>
        <begin position="298"/>
        <end position="309"/>
    </location>
</feature>
<comment type="caution">
    <text evidence="2">The sequence shown here is derived from an EMBL/GenBank/DDBJ whole genome shotgun (WGS) entry which is preliminary data.</text>
</comment>
<proteinExistence type="predicted"/>
<evidence type="ECO:0000313" key="2">
    <source>
        <dbReference type="EMBL" id="OGE47578.1"/>
    </source>
</evidence>
<name>A0A1F5L2X4_PENAI</name>
<dbReference type="OrthoDB" id="4828117at2759"/>
<dbReference type="AlphaFoldDB" id="A0A1F5L2X4"/>
<reference evidence="2 3" key="1">
    <citation type="journal article" date="2016" name="Sci. Rep.">
        <title>Penicillium arizonense, a new, genome sequenced fungal species, reveals a high chemical diversity in secreted metabolites.</title>
        <authorList>
            <person name="Grijseels S."/>
            <person name="Nielsen J.C."/>
            <person name="Randelovic M."/>
            <person name="Nielsen J."/>
            <person name="Nielsen K.F."/>
            <person name="Workman M."/>
            <person name="Frisvad J.C."/>
        </authorList>
    </citation>
    <scope>NUCLEOTIDE SEQUENCE [LARGE SCALE GENOMIC DNA]</scope>
    <source>
        <strain evidence="2 3">CBS 141311</strain>
    </source>
</reference>